<dbReference type="Proteomes" id="UP001198242">
    <property type="component" value="Unassembled WGS sequence"/>
</dbReference>
<reference evidence="1 2" key="1">
    <citation type="submission" date="2021-10" db="EMBL/GenBank/DDBJ databases">
        <title>Anaerobic single-cell dispensing facilitates the cultivation of human gut bacteria.</title>
        <authorList>
            <person name="Afrizal A."/>
        </authorList>
    </citation>
    <scope>NUCLEOTIDE SEQUENCE [LARGE SCALE GENOMIC DNA]</scope>
    <source>
        <strain evidence="1 2">CLA-AA-H232</strain>
    </source>
</reference>
<name>A0AAE3E0S6_9FIRM</name>
<accession>A0AAE3E0S6</accession>
<sequence length="81" mass="9509">MLKLKNIKITDAYIEADYIPECSSECGHIKMNRVTKEIDVRSVIGFSDTYTRMAINGLERILYDIKKDPSYTPNERLVMWY</sequence>
<protein>
    <submittedName>
        <fullName evidence="1">Uncharacterized protein</fullName>
    </submittedName>
</protein>
<dbReference type="EMBL" id="JAJEQM010000020">
    <property type="protein sequence ID" value="MCC2211589.1"/>
    <property type="molecule type" value="Genomic_DNA"/>
</dbReference>
<organism evidence="1 2">
    <name type="scientific">Hominilimicola fabiformis</name>
    <dbReference type="NCBI Taxonomy" id="2885356"/>
    <lineage>
        <taxon>Bacteria</taxon>
        <taxon>Bacillati</taxon>
        <taxon>Bacillota</taxon>
        <taxon>Clostridia</taxon>
        <taxon>Eubacteriales</taxon>
        <taxon>Oscillospiraceae</taxon>
        <taxon>Hominilimicola</taxon>
    </lineage>
</organism>
<evidence type="ECO:0000313" key="1">
    <source>
        <dbReference type="EMBL" id="MCC2211589.1"/>
    </source>
</evidence>
<proteinExistence type="predicted"/>
<comment type="caution">
    <text evidence="1">The sequence shown here is derived from an EMBL/GenBank/DDBJ whole genome shotgun (WGS) entry which is preliminary data.</text>
</comment>
<gene>
    <name evidence="1" type="ORF">LKE05_12445</name>
</gene>
<evidence type="ECO:0000313" key="2">
    <source>
        <dbReference type="Proteomes" id="UP001198242"/>
    </source>
</evidence>
<keyword evidence="2" id="KW-1185">Reference proteome</keyword>
<dbReference type="RefSeq" id="WP_117968444.1">
    <property type="nucleotide sequence ID" value="NZ_JAJEQM010000020.1"/>
</dbReference>
<dbReference type="AlphaFoldDB" id="A0AAE3E0S6"/>